<dbReference type="RefSeq" id="XP_067802713.1">
    <property type="nucleotide sequence ID" value="XM_067947491.1"/>
</dbReference>
<reference evidence="1" key="1">
    <citation type="journal article" date="2023" name="Nat. Microbiol.">
        <title>Babesia duncani multi-omics identifies virulence factors and drug targets.</title>
        <authorList>
            <person name="Singh P."/>
            <person name="Lonardi S."/>
            <person name="Liang Q."/>
            <person name="Vydyam P."/>
            <person name="Khabirova E."/>
            <person name="Fang T."/>
            <person name="Gihaz S."/>
            <person name="Thekkiniath J."/>
            <person name="Munshi M."/>
            <person name="Abel S."/>
            <person name="Ciampossin L."/>
            <person name="Batugedara G."/>
            <person name="Gupta M."/>
            <person name="Lu X.M."/>
            <person name="Lenz T."/>
            <person name="Chakravarty S."/>
            <person name="Cornillot E."/>
            <person name="Hu Y."/>
            <person name="Ma W."/>
            <person name="Gonzalez L.M."/>
            <person name="Sanchez S."/>
            <person name="Estrada K."/>
            <person name="Sanchez-Flores A."/>
            <person name="Montero E."/>
            <person name="Harb O.S."/>
            <person name="Le Roch K.G."/>
            <person name="Mamoun C.B."/>
        </authorList>
    </citation>
    <scope>NUCLEOTIDE SEQUENCE</scope>
    <source>
        <strain evidence="1">WA1</strain>
    </source>
</reference>
<accession>A0AAD9PJK3</accession>
<dbReference type="KEGG" id="bdw:94336766"/>
<gene>
    <name evidence="1" type="ORF">BdWA1_002468</name>
</gene>
<dbReference type="AlphaFoldDB" id="A0AAD9PJK3"/>
<keyword evidence="2" id="KW-1185">Reference proteome</keyword>
<comment type="caution">
    <text evidence="1">The sequence shown here is derived from an EMBL/GenBank/DDBJ whole genome shotgun (WGS) entry which is preliminary data.</text>
</comment>
<dbReference type="EMBL" id="JALLKP010000003">
    <property type="protein sequence ID" value="KAK2195870.1"/>
    <property type="molecule type" value="Genomic_DNA"/>
</dbReference>
<organism evidence="1 2">
    <name type="scientific">Babesia duncani</name>
    <dbReference type="NCBI Taxonomy" id="323732"/>
    <lineage>
        <taxon>Eukaryota</taxon>
        <taxon>Sar</taxon>
        <taxon>Alveolata</taxon>
        <taxon>Apicomplexa</taxon>
        <taxon>Aconoidasida</taxon>
        <taxon>Piroplasmida</taxon>
        <taxon>Babesiidae</taxon>
        <taxon>Babesia</taxon>
    </lineage>
</organism>
<evidence type="ECO:0000313" key="2">
    <source>
        <dbReference type="Proteomes" id="UP001214638"/>
    </source>
</evidence>
<dbReference type="GeneID" id="94336766"/>
<proteinExistence type="predicted"/>
<protein>
    <submittedName>
        <fullName evidence="1">Uncharacterized protein</fullName>
    </submittedName>
</protein>
<evidence type="ECO:0000313" key="1">
    <source>
        <dbReference type="EMBL" id="KAK2195870.1"/>
    </source>
</evidence>
<sequence>MLYKWSCMYNIKWIYSIIVEYDASKRYARYGFEIARLESIMQGRFYVHKESKGFILFLSLCCMIIVYTKEIVISNKNERGNEKEKSTKTVEALNVESKRGFANIEYLGSGYDPLNSSNDKGMGAFVISNLKSPLMDSYAFGNSISTTFETLLKKLNMWIVPTFYCNFTMEVRNKIHKYNCKKEDITSNKSYDKEYSKEKIRIDKFINTDINTYHDEETWNEILKRHRNKKTQTILCTTYSAGITNIHSRFLDVPY</sequence>
<name>A0AAD9PJK3_9APIC</name>
<dbReference type="Proteomes" id="UP001214638">
    <property type="component" value="Unassembled WGS sequence"/>
</dbReference>